<evidence type="ECO:0000313" key="2">
    <source>
        <dbReference type="EMBL" id="QBA64378.1"/>
    </source>
</evidence>
<protein>
    <recommendedName>
        <fullName evidence="4">NIPSNAP family containing protein</fullName>
    </recommendedName>
</protein>
<dbReference type="RefSeq" id="WP_129604454.1">
    <property type="nucleotide sequence ID" value="NZ_CP035544.1"/>
</dbReference>
<gene>
    <name evidence="2" type="ORF">EQY75_07460</name>
</gene>
<name>A0A411E9R5_9FLAO</name>
<dbReference type="EMBL" id="CP035544">
    <property type="protein sequence ID" value="QBA64378.1"/>
    <property type="molecule type" value="Genomic_DNA"/>
</dbReference>
<organism evidence="2 3">
    <name type="scientific">Muriicola soli</name>
    <dbReference type="NCBI Taxonomy" id="2507538"/>
    <lineage>
        <taxon>Bacteria</taxon>
        <taxon>Pseudomonadati</taxon>
        <taxon>Bacteroidota</taxon>
        <taxon>Flavobacteriia</taxon>
        <taxon>Flavobacteriales</taxon>
        <taxon>Flavobacteriaceae</taxon>
        <taxon>Muriicola</taxon>
    </lineage>
</organism>
<evidence type="ECO:0000256" key="1">
    <source>
        <dbReference type="SAM" id="SignalP"/>
    </source>
</evidence>
<keyword evidence="3" id="KW-1185">Reference proteome</keyword>
<reference evidence="2 3" key="1">
    <citation type="submission" date="2019-01" db="EMBL/GenBank/DDBJ databases">
        <title>Muriicola soli sp. nov., isolated from soil.</title>
        <authorList>
            <person name="Kang H.J."/>
            <person name="Kim S.B."/>
        </authorList>
    </citation>
    <scope>NUCLEOTIDE SEQUENCE [LARGE SCALE GENOMIC DNA]</scope>
    <source>
        <strain evidence="2 3">MMS17-SY002</strain>
    </source>
</reference>
<dbReference type="Proteomes" id="UP000290889">
    <property type="component" value="Chromosome"/>
</dbReference>
<proteinExistence type="predicted"/>
<accession>A0A411E9R5</accession>
<feature type="chain" id="PRO_5019004612" description="NIPSNAP family containing protein" evidence="1">
    <location>
        <begin position="25"/>
        <end position="255"/>
    </location>
</feature>
<dbReference type="KEGG" id="mur:EQY75_07460"/>
<evidence type="ECO:0008006" key="4">
    <source>
        <dbReference type="Google" id="ProtNLM"/>
    </source>
</evidence>
<evidence type="ECO:0000313" key="3">
    <source>
        <dbReference type="Proteomes" id="UP000290889"/>
    </source>
</evidence>
<sequence length="255" mass="29735">MKKTFKCSLVAMCLILAGFSSIQAQENTKEPIWESIMLVPDHTQLKTLGENMRKHNMKYHKEGAFQSYVYNISTGPNTGKIVWMMGPLKYSDLDTRPAEGGHDEDWRDNIMPYVKRLEQGEYWKEITKWSNTKMLAESGPEYTILYTRYWEVKPDHGFGVDTHLKMASETIKAMPGVHPWGVYDNEFIQGNIGRHIATVSFFKNWTEFDTSWNFRATFDKVHGENAWDTFISNRDATYSNWWDEIWIFDANLSGN</sequence>
<feature type="signal peptide" evidence="1">
    <location>
        <begin position="1"/>
        <end position="24"/>
    </location>
</feature>
<dbReference type="OrthoDB" id="659133at2"/>
<keyword evidence="1" id="KW-0732">Signal</keyword>
<dbReference type="AlphaFoldDB" id="A0A411E9R5"/>